<accession>A0AAV7LED6</accession>
<reference evidence="2" key="1">
    <citation type="journal article" date="2022" name="bioRxiv">
        <title>Sequencing and chromosome-scale assembly of the giantPleurodeles waltlgenome.</title>
        <authorList>
            <person name="Brown T."/>
            <person name="Elewa A."/>
            <person name="Iarovenko S."/>
            <person name="Subramanian E."/>
            <person name="Araus A.J."/>
            <person name="Petzold A."/>
            <person name="Susuki M."/>
            <person name="Suzuki K.-i.T."/>
            <person name="Hayashi T."/>
            <person name="Toyoda A."/>
            <person name="Oliveira C."/>
            <person name="Osipova E."/>
            <person name="Leigh N.D."/>
            <person name="Simon A."/>
            <person name="Yun M.H."/>
        </authorList>
    </citation>
    <scope>NUCLEOTIDE SEQUENCE</scope>
    <source>
        <strain evidence="2">20211129_DDA</strain>
        <tissue evidence="2">Liver</tissue>
    </source>
</reference>
<sequence>MSGAEVYASASASYERRRPSSKSFPTVWIPLPTKFASPSRPFILSAPGIAVSGTLGRGAVGLPESHPGRIRIAAVSSPALRQTLSEMLSWHRAPDGPGPVLPRGPPVVGTLCRDRPRAVRRA</sequence>
<keyword evidence="3" id="KW-1185">Reference proteome</keyword>
<comment type="caution">
    <text evidence="2">The sequence shown here is derived from an EMBL/GenBank/DDBJ whole genome shotgun (WGS) entry which is preliminary data.</text>
</comment>
<feature type="region of interest" description="Disordered" evidence="1">
    <location>
        <begin position="1"/>
        <end position="23"/>
    </location>
</feature>
<dbReference type="AlphaFoldDB" id="A0AAV7LED6"/>
<name>A0AAV7LED6_PLEWA</name>
<proteinExistence type="predicted"/>
<organism evidence="2 3">
    <name type="scientific">Pleurodeles waltl</name>
    <name type="common">Iberian ribbed newt</name>
    <dbReference type="NCBI Taxonomy" id="8319"/>
    <lineage>
        <taxon>Eukaryota</taxon>
        <taxon>Metazoa</taxon>
        <taxon>Chordata</taxon>
        <taxon>Craniata</taxon>
        <taxon>Vertebrata</taxon>
        <taxon>Euteleostomi</taxon>
        <taxon>Amphibia</taxon>
        <taxon>Batrachia</taxon>
        <taxon>Caudata</taxon>
        <taxon>Salamandroidea</taxon>
        <taxon>Salamandridae</taxon>
        <taxon>Pleurodelinae</taxon>
        <taxon>Pleurodeles</taxon>
    </lineage>
</organism>
<evidence type="ECO:0000313" key="2">
    <source>
        <dbReference type="EMBL" id="KAJ1089971.1"/>
    </source>
</evidence>
<dbReference type="Proteomes" id="UP001066276">
    <property type="component" value="Chromosome 11"/>
</dbReference>
<gene>
    <name evidence="2" type="ORF">NDU88_003111</name>
</gene>
<feature type="compositionally biased region" description="Low complexity" evidence="1">
    <location>
        <begin position="1"/>
        <end position="13"/>
    </location>
</feature>
<evidence type="ECO:0000256" key="1">
    <source>
        <dbReference type="SAM" id="MobiDB-lite"/>
    </source>
</evidence>
<evidence type="ECO:0000313" key="3">
    <source>
        <dbReference type="Proteomes" id="UP001066276"/>
    </source>
</evidence>
<dbReference type="EMBL" id="JANPWB010000015">
    <property type="protein sequence ID" value="KAJ1089971.1"/>
    <property type="molecule type" value="Genomic_DNA"/>
</dbReference>
<protein>
    <submittedName>
        <fullName evidence="2">Uncharacterized protein</fullName>
    </submittedName>
</protein>